<comment type="similarity">
    <text evidence="1">Belongs to the enoyl-CoA hydratase/isomerase family.</text>
</comment>
<dbReference type="InterPro" id="IPR001753">
    <property type="entry name" value="Enoyl-CoA_hydra/iso"/>
</dbReference>
<dbReference type="Pfam" id="PF00378">
    <property type="entry name" value="ECH_1"/>
    <property type="match status" value="1"/>
</dbReference>
<dbReference type="SUPFAM" id="SSF52096">
    <property type="entry name" value="ClpP/crotonase"/>
    <property type="match status" value="1"/>
</dbReference>
<dbReference type="InterPro" id="IPR029045">
    <property type="entry name" value="ClpP/crotonase-like_dom_sf"/>
</dbReference>
<dbReference type="EMBL" id="JBBHLD010000009">
    <property type="protein sequence ID" value="MEJ5905600.1"/>
    <property type="molecule type" value="Genomic_DNA"/>
</dbReference>
<gene>
    <name evidence="2" type="ORF">V7V80_13000</name>
</gene>
<dbReference type="PROSITE" id="PS00166">
    <property type="entry name" value="ENOYL_COA_HYDRATASE"/>
    <property type="match status" value="1"/>
</dbReference>
<accession>A0ABU8R6W8</accession>
<evidence type="ECO:0000313" key="3">
    <source>
        <dbReference type="Proteomes" id="UP001377692"/>
    </source>
</evidence>
<organism evidence="2 3">
    <name type="scientific">Pseudomonas kermanshahensis</name>
    <dbReference type="NCBI Taxonomy" id="2745482"/>
    <lineage>
        <taxon>Bacteria</taxon>
        <taxon>Pseudomonadati</taxon>
        <taxon>Pseudomonadota</taxon>
        <taxon>Gammaproteobacteria</taxon>
        <taxon>Pseudomonadales</taxon>
        <taxon>Pseudomonadaceae</taxon>
        <taxon>Pseudomonas</taxon>
    </lineage>
</organism>
<dbReference type="CDD" id="cd06558">
    <property type="entry name" value="crotonase-like"/>
    <property type="match status" value="1"/>
</dbReference>
<dbReference type="PANTHER" id="PTHR43459:SF1">
    <property type="entry name" value="EG:BACN32G11.4 PROTEIN"/>
    <property type="match status" value="1"/>
</dbReference>
<evidence type="ECO:0000313" key="2">
    <source>
        <dbReference type="EMBL" id="MEJ5905600.1"/>
    </source>
</evidence>
<dbReference type="Gene3D" id="3.90.226.10">
    <property type="entry name" value="2-enoyl-CoA Hydratase, Chain A, domain 1"/>
    <property type="match status" value="1"/>
</dbReference>
<comment type="caution">
    <text evidence="2">The sequence shown here is derived from an EMBL/GenBank/DDBJ whole genome shotgun (WGS) entry which is preliminary data.</text>
</comment>
<protein>
    <submittedName>
        <fullName evidence="2">Enoyl-CoA hydratase-related protein</fullName>
    </submittedName>
</protein>
<dbReference type="RefSeq" id="WP_060485232.1">
    <property type="nucleotide sequence ID" value="NZ_JBBHLD010000009.1"/>
</dbReference>
<sequence>MTNSEAPVLLVEEAGVVSLVFNRPQSLNAFDGDFARCFLESCERLQGRNDLAAIIIQGKGRAFMAGGDINEFQQSPQMVLSGLIRPMNRALRLLAEHPAPVIASVQGVAAGAGMSLALACDFIIASRSARFDFAYLKLAASCDLGISWHLPRLVGLRRALEIALLGEPLTAQDAQELGLVNWVVEDDRLELRTRLLAERFVNMPRPALGEVKRLMRRDAATLFGQLEQEEQAFARVMGSEAFTVAVSRFLSKRQPG</sequence>
<name>A0ABU8R6W8_9PSED</name>
<proteinExistence type="inferred from homology"/>
<keyword evidence="3" id="KW-1185">Reference proteome</keyword>
<dbReference type="InterPro" id="IPR018376">
    <property type="entry name" value="Enoyl-CoA_hyd/isom_CS"/>
</dbReference>
<dbReference type="PANTHER" id="PTHR43459">
    <property type="entry name" value="ENOYL-COA HYDRATASE"/>
    <property type="match status" value="1"/>
</dbReference>
<dbReference type="Proteomes" id="UP001377692">
    <property type="component" value="Unassembled WGS sequence"/>
</dbReference>
<evidence type="ECO:0000256" key="1">
    <source>
        <dbReference type="RuleBase" id="RU003707"/>
    </source>
</evidence>
<reference evidence="2 3" key="1">
    <citation type="submission" date="2024-02" db="EMBL/GenBank/DDBJ databases">
        <title>Identification of pathogenicity and growth-promoting functions of Pseudomonas putida variants.</title>
        <authorList>
            <person name="Sun J."/>
        </authorList>
    </citation>
    <scope>NUCLEOTIDE SEQUENCE [LARGE SCALE GENOMIC DNA]</scope>
    <source>
        <strain evidence="2 3">A04</strain>
    </source>
</reference>